<dbReference type="EMBL" id="JARIHO010000153">
    <property type="protein sequence ID" value="KAJ7300780.1"/>
    <property type="molecule type" value="Genomic_DNA"/>
</dbReference>
<gene>
    <name evidence="2" type="ORF">DFH08DRAFT_979368</name>
</gene>
<feature type="compositionally biased region" description="Acidic residues" evidence="1">
    <location>
        <begin position="824"/>
        <end position="835"/>
    </location>
</feature>
<feature type="region of interest" description="Disordered" evidence="1">
    <location>
        <begin position="359"/>
        <end position="412"/>
    </location>
</feature>
<keyword evidence="3" id="KW-1185">Reference proteome</keyword>
<comment type="caution">
    <text evidence="2">The sequence shown here is derived from an EMBL/GenBank/DDBJ whole genome shotgun (WGS) entry which is preliminary data.</text>
</comment>
<reference evidence="2" key="1">
    <citation type="submission" date="2023-03" db="EMBL/GenBank/DDBJ databases">
        <title>Massive genome expansion in bonnet fungi (Mycena s.s.) driven by repeated elements and novel gene families across ecological guilds.</title>
        <authorList>
            <consortium name="Lawrence Berkeley National Laboratory"/>
            <person name="Harder C.B."/>
            <person name="Miyauchi S."/>
            <person name="Viragh M."/>
            <person name="Kuo A."/>
            <person name="Thoen E."/>
            <person name="Andreopoulos B."/>
            <person name="Lu D."/>
            <person name="Skrede I."/>
            <person name="Drula E."/>
            <person name="Henrissat B."/>
            <person name="Morin E."/>
            <person name="Kohler A."/>
            <person name="Barry K."/>
            <person name="LaButti K."/>
            <person name="Morin E."/>
            <person name="Salamov A."/>
            <person name="Lipzen A."/>
            <person name="Mereny Z."/>
            <person name="Hegedus B."/>
            <person name="Baldrian P."/>
            <person name="Stursova M."/>
            <person name="Weitz H."/>
            <person name="Taylor A."/>
            <person name="Grigoriev I.V."/>
            <person name="Nagy L.G."/>
            <person name="Martin F."/>
            <person name="Kauserud H."/>
        </authorList>
    </citation>
    <scope>NUCLEOTIDE SEQUENCE</scope>
    <source>
        <strain evidence="2">CBHHK002</strain>
    </source>
</reference>
<dbReference type="Proteomes" id="UP001218218">
    <property type="component" value="Unassembled WGS sequence"/>
</dbReference>
<feature type="region of interest" description="Disordered" evidence="1">
    <location>
        <begin position="811"/>
        <end position="842"/>
    </location>
</feature>
<protein>
    <submittedName>
        <fullName evidence="2">Uncharacterized protein</fullName>
    </submittedName>
</protein>
<evidence type="ECO:0000313" key="2">
    <source>
        <dbReference type="EMBL" id="KAJ7300780.1"/>
    </source>
</evidence>
<proteinExistence type="predicted"/>
<name>A0AAD7E7G5_9AGAR</name>
<feature type="region of interest" description="Disordered" evidence="1">
    <location>
        <begin position="424"/>
        <end position="456"/>
    </location>
</feature>
<evidence type="ECO:0000313" key="3">
    <source>
        <dbReference type="Proteomes" id="UP001218218"/>
    </source>
</evidence>
<accession>A0AAD7E7G5</accession>
<feature type="compositionally biased region" description="Acidic residues" evidence="1">
    <location>
        <begin position="528"/>
        <end position="546"/>
    </location>
</feature>
<organism evidence="2 3">
    <name type="scientific">Mycena albidolilacea</name>
    <dbReference type="NCBI Taxonomy" id="1033008"/>
    <lineage>
        <taxon>Eukaryota</taxon>
        <taxon>Fungi</taxon>
        <taxon>Dikarya</taxon>
        <taxon>Basidiomycota</taxon>
        <taxon>Agaricomycotina</taxon>
        <taxon>Agaricomycetes</taxon>
        <taxon>Agaricomycetidae</taxon>
        <taxon>Agaricales</taxon>
        <taxon>Marasmiineae</taxon>
        <taxon>Mycenaceae</taxon>
        <taxon>Mycena</taxon>
    </lineage>
</organism>
<feature type="compositionally biased region" description="Low complexity" evidence="1">
    <location>
        <begin position="478"/>
        <end position="493"/>
    </location>
</feature>
<sequence>MSNTDASRSFLDGAPFATFNTPGDTRSGVDQFFSAPDLFNFLPPPYCLTDADVLPTPGRPFLTVHPDEIGFSSVQVSEDSWKALYFLAHPAIYRLLPFARVPERIRRTDPGYLATILDRAVPVFETLHRAYPLVPHTRTFMTLLAALVHMVLAVRELVPARARDEWFAFLPEGESAHSAHWDMYPPLSFGWLFPCTQEFPEEQPLRDSFLLADHVTLQRIARPALHALAAFLAKGRVYDDTDVDRVVQLFDDAIAPENEVFRAIANEYRAGRLSAHITHAFFNSVRDLVDYLPADRRNPAWTIDLIPMDPASASLLIPAWFTIPRGPHEDSLEEPYPVQGMSAFDSVWHWWRRVQTGYSQPTTTSPLRRSGSAGSRVGTYSPHYEPSTPPERSITPILRPATPPAQLGPSAVGSASFDIRQLLGSAKKDPPTPRKASAIAASPESPTEMQVDPPEMSSADAIAIAEAMDDPPPRRGPPRTAARGRQAPRRGAPSAHPAPASLRDKKGRPMIKIKSSQKSVTPPASEAYNEEGEEEKDDEEEEEEEEVPPRPTKRRRTAPALPKSKTPGKSKGKGKAQVETPALADTSTTFPIPVRKTRGKSKKAELSPYVPPQPIPSMDTVSLAAETLASQRREPLVFDAGCANCILRDRECDHGAPRSLCEHCEKGRLSHCTHNFSVVDHARAANHLEPYTRLSNERGNELITDLSAARADYELAREQLFRASARIAVASNRVSTWIRGVITNLGVYGLPRITEIPEALRPLWGQLLEDAEADLSVEYRAAIQRYPFISDPRRADLPSDEDLPTLIEFLTRRAARAHQPTPPPEEESNWPDEGEAGPSGSK</sequence>
<evidence type="ECO:0000256" key="1">
    <source>
        <dbReference type="SAM" id="MobiDB-lite"/>
    </source>
</evidence>
<dbReference type="AlphaFoldDB" id="A0AAD7E7G5"/>
<feature type="region of interest" description="Disordered" evidence="1">
    <location>
        <begin position="468"/>
        <end position="613"/>
    </location>
</feature>